<organism evidence="2">
    <name type="scientific">Graphocephala atropunctata</name>
    <dbReference type="NCBI Taxonomy" id="36148"/>
    <lineage>
        <taxon>Eukaryota</taxon>
        <taxon>Metazoa</taxon>
        <taxon>Ecdysozoa</taxon>
        <taxon>Arthropoda</taxon>
        <taxon>Hexapoda</taxon>
        <taxon>Insecta</taxon>
        <taxon>Pterygota</taxon>
        <taxon>Neoptera</taxon>
        <taxon>Paraneoptera</taxon>
        <taxon>Hemiptera</taxon>
        <taxon>Auchenorrhyncha</taxon>
        <taxon>Membracoidea</taxon>
        <taxon>Cicadellidae</taxon>
        <taxon>Cicadellinae</taxon>
        <taxon>Cicadellini</taxon>
        <taxon>Graphocephala</taxon>
    </lineage>
</organism>
<feature type="chain" id="PRO_5008587409" evidence="1">
    <location>
        <begin position="22"/>
        <end position="103"/>
    </location>
</feature>
<feature type="signal peptide" evidence="1">
    <location>
        <begin position="1"/>
        <end position="21"/>
    </location>
</feature>
<proteinExistence type="predicted"/>
<dbReference type="EMBL" id="GEBQ01017205">
    <property type="protein sequence ID" value="JAT22772.1"/>
    <property type="molecule type" value="Transcribed_RNA"/>
</dbReference>
<name>A0A1B6LGF5_9HEMI</name>
<sequence length="103" mass="10990">MLSICLMSLLLVQLQLQPASATLFDITQAVQPLLSLIGLAPRPNCGPCPPRDCRLIPAIVLGYCCGCALPIDQVPIVCPASLVCPPLSPRLCGDYNYLMDCCC</sequence>
<gene>
    <name evidence="2" type="ORF">g.3811</name>
</gene>
<evidence type="ECO:0000256" key="1">
    <source>
        <dbReference type="SAM" id="SignalP"/>
    </source>
</evidence>
<reference evidence="2" key="1">
    <citation type="submission" date="2015-11" db="EMBL/GenBank/DDBJ databases">
        <title>De novo transcriptome assembly of four potential Pierce s Disease insect vectors from Arizona vineyards.</title>
        <authorList>
            <person name="Tassone E.E."/>
        </authorList>
    </citation>
    <scope>NUCLEOTIDE SEQUENCE</scope>
</reference>
<dbReference type="AlphaFoldDB" id="A0A1B6LGF5"/>
<accession>A0A1B6LGF5</accession>
<keyword evidence="1" id="KW-0732">Signal</keyword>
<protein>
    <submittedName>
        <fullName evidence="2">Uncharacterized protein</fullName>
    </submittedName>
</protein>
<evidence type="ECO:0000313" key="2">
    <source>
        <dbReference type="EMBL" id="JAT22772.1"/>
    </source>
</evidence>